<dbReference type="Proteomes" id="UP000526892">
    <property type="component" value="Unassembled WGS sequence"/>
</dbReference>
<dbReference type="Gene3D" id="3.30.420.10">
    <property type="entry name" value="Ribonuclease H-like superfamily/Ribonuclease H"/>
    <property type="match status" value="1"/>
</dbReference>
<dbReference type="EMBL" id="JACCDE010000024">
    <property type="protein sequence ID" value="NYS79172.1"/>
    <property type="molecule type" value="Genomic_DNA"/>
</dbReference>
<sequence length="316" mass="36832">MAQVLHQRATTTHAIRAEIQRSTESAATLSRRYGINPKTVRKWRSRDTVEDTRMGPRAPRSTSLTPLEEVAAITFRQKTLLPLDDCLHALQRQIPSLTRSSLHRLYQRHGISQLPRTGDQKREKKLFKRYPIGYLHIDISEIRTGEGKAYLFVAVDRTSKFVHAQLYRKMTRQIAADFLEDTLQTLPYRAHTVLTDNGVQFAKKAGTEAYKPHIFDVVCYRHGIEHRLTKPFHPWTNGQVERMNRTIKEATTRAFHYTSLEQLQSHLKDYLWAYNSARPLRAHKGKTPIGFILEQWQKEPERFFDDPNHYFTGPNT</sequence>
<accession>A0A7Z0RZC4</accession>
<proteinExistence type="predicted"/>
<dbReference type="GO" id="GO:0003676">
    <property type="term" value="F:nucleic acid binding"/>
    <property type="evidence" value="ECO:0007669"/>
    <property type="project" value="InterPro"/>
</dbReference>
<protein>
    <submittedName>
        <fullName evidence="3">IS481 family transposase</fullName>
    </submittedName>
</protein>
<dbReference type="RefSeq" id="WP_035557670.1">
    <property type="nucleotide sequence ID" value="NZ_JACCDE010000024.1"/>
</dbReference>
<name>A0A7Z0RZC4_9GAMM</name>
<keyword evidence="4" id="KW-1185">Reference proteome</keyword>
<evidence type="ECO:0000313" key="4">
    <source>
        <dbReference type="Proteomes" id="UP000526892"/>
    </source>
</evidence>
<dbReference type="InterPro" id="IPR001584">
    <property type="entry name" value="Integrase_cat-core"/>
</dbReference>
<evidence type="ECO:0000313" key="3">
    <source>
        <dbReference type="EMBL" id="NYS79172.1"/>
    </source>
</evidence>
<organism evidence="3 4">
    <name type="scientific">Vreelandella glaciei</name>
    <dbReference type="NCBI Taxonomy" id="186761"/>
    <lineage>
        <taxon>Bacteria</taxon>
        <taxon>Pseudomonadati</taxon>
        <taxon>Pseudomonadota</taxon>
        <taxon>Gammaproteobacteria</taxon>
        <taxon>Oceanospirillales</taxon>
        <taxon>Halomonadaceae</taxon>
        <taxon>Vreelandella</taxon>
    </lineage>
</organism>
<dbReference type="InterPro" id="IPR012337">
    <property type="entry name" value="RNaseH-like_sf"/>
</dbReference>
<dbReference type="SUPFAM" id="SSF53098">
    <property type="entry name" value="Ribonuclease H-like"/>
    <property type="match status" value="1"/>
</dbReference>
<dbReference type="PROSITE" id="PS50994">
    <property type="entry name" value="INTEGRASE"/>
    <property type="match status" value="1"/>
</dbReference>
<feature type="domain" description="Integrase catalytic" evidence="2">
    <location>
        <begin position="127"/>
        <end position="296"/>
    </location>
</feature>
<evidence type="ECO:0000256" key="1">
    <source>
        <dbReference type="SAM" id="MobiDB-lite"/>
    </source>
</evidence>
<feature type="region of interest" description="Disordered" evidence="1">
    <location>
        <begin position="44"/>
        <end position="63"/>
    </location>
</feature>
<comment type="caution">
    <text evidence="3">The sequence shown here is derived from an EMBL/GenBank/DDBJ whole genome shotgun (WGS) entry which is preliminary data.</text>
</comment>
<dbReference type="PANTHER" id="PTHR35004:SF7">
    <property type="entry name" value="INTEGRASE PROTEIN"/>
    <property type="match status" value="1"/>
</dbReference>
<evidence type="ECO:0000259" key="2">
    <source>
        <dbReference type="PROSITE" id="PS50994"/>
    </source>
</evidence>
<dbReference type="InterPro" id="IPR036397">
    <property type="entry name" value="RNaseH_sf"/>
</dbReference>
<feature type="compositionally biased region" description="Basic and acidic residues" evidence="1">
    <location>
        <begin position="45"/>
        <end position="54"/>
    </location>
</feature>
<gene>
    <name evidence="3" type="ORF">HZS80_15860</name>
</gene>
<dbReference type="GO" id="GO:0015074">
    <property type="term" value="P:DNA integration"/>
    <property type="evidence" value="ECO:0007669"/>
    <property type="project" value="InterPro"/>
</dbReference>
<dbReference type="AlphaFoldDB" id="A0A7Z0RZC4"/>
<dbReference type="PANTHER" id="PTHR35004">
    <property type="entry name" value="TRANSPOSASE RV3428C-RELATED"/>
    <property type="match status" value="1"/>
</dbReference>
<dbReference type="NCBIfam" id="NF033577">
    <property type="entry name" value="transpos_IS481"/>
    <property type="match status" value="1"/>
</dbReference>
<dbReference type="Pfam" id="PF13683">
    <property type="entry name" value="rve_3"/>
    <property type="match status" value="1"/>
</dbReference>
<reference evidence="3 4" key="1">
    <citation type="journal article" date="2003" name="Extremophiles">
        <title>Halomonas glaciei sp. nov. isolated from fast ice of Adelie Land, Antarctica.</title>
        <authorList>
            <person name="Reddy G.S."/>
            <person name="Raghavan P.U."/>
            <person name="Sarita N.B."/>
            <person name="Prakash J.S."/>
            <person name="Nagesh N."/>
            <person name="Delille D."/>
            <person name="Shivaji S."/>
        </authorList>
    </citation>
    <scope>NUCLEOTIDE SEQUENCE [LARGE SCALE GENOMIC DNA]</scope>
    <source>
        <strain evidence="3 4">DD39</strain>
    </source>
</reference>
<dbReference type="InterPro" id="IPR047656">
    <property type="entry name" value="IS481-like_transpos"/>
</dbReference>